<dbReference type="PANTHER" id="PTHR33529">
    <property type="entry name" value="SLR0882 PROTEIN-RELATED"/>
    <property type="match status" value="1"/>
</dbReference>
<keyword evidence="6 9" id="KW-0812">Transmembrane</keyword>
<dbReference type="GO" id="GO:0055085">
    <property type="term" value="P:transmembrane transport"/>
    <property type="evidence" value="ECO:0007669"/>
    <property type="project" value="InterPro"/>
</dbReference>
<evidence type="ECO:0000313" key="10">
    <source>
        <dbReference type="EMBL" id="VAW43932.1"/>
    </source>
</evidence>
<dbReference type="Pfam" id="PF03739">
    <property type="entry name" value="LptF_LptG"/>
    <property type="match status" value="1"/>
</dbReference>
<accession>A0A3B0VXR6</accession>
<name>A0A3B0VXR6_9ZZZZ</name>
<dbReference type="GO" id="GO:0043190">
    <property type="term" value="C:ATP-binding cassette (ABC) transporter complex"/>
    <property type="evidence" value="ECO:0007669"/>
    <property type="project" value="InterPro"/>
</dbReference>
<feature type="transmembrane region" description="Helical" evidence="9">
    <location>
        <begin position="102"/>
        <end position="126"/>
    </location>
</feature>
<gene>
    <name evidence="10" type="ORF">MNBD_GAMMA04-2121</name>
</gene>
<feature type="transmembrane region" description="Helical" evidence="9">
    <location>
        <begin position="327"/>
        <end position="346"/>
    </location>
</feature>
<keyword evidence="4" id="KW-1003">Cell membrane</keyword>
<dbReference type="InterPro" id="IPR005495">
    <property type="entry name" value="LptG/LptF_permease"/>
</dbReference>
<evidence type="ECO:0000256" key="8">
    <source>
        <dbReference type="ARBA" id="ARBA00023136"/>
    </source>
</evidence>
<protein>
    <recommendedName>
        <fullName evidence="2">Lipopolysaccharide export system permease protein LptF</fullName>
    </recommendedName>
</protein>
<evidence type="ECO:0000256" key="6">
    <source>
        <dbReference type="ARBA" id="ARBA00022692"/>
    </source>
</evidence>
<keyword evidence="7 9" id="KW-1133">Transmembrane helix</keyword>
<proteinExistence type="predicted"/>
<evidence type="ECO:0000256" key="3">
    <source>
        <dbReference type="ARBA" id="ARBA00022448"/>
    </source>
</evidence>
<dbReference type="PANTHER" id="PTHR33529:SF7">
    <property type="entry name" value="LIPOPOLYSACCHARIDE EXPORT SYSTEM PERMEASE PROTEIN LPTF"/>
    <property type="match status" value="1"/>
</dbReference>
<dbReference type="EMBL" id="UOFB01000009">
    <property type="protein sequence ID" value="VAW43932.1"/>
    <property type="molecule type" value="Genomic_DNA"/>
</dbReference>
<organism evidence="10">
    <name type="scientific">hydrothermal vent metagenome</name>
    <dbReference type="NCBI Taxonomy" id="652676"/>
    <lineage>
        <taxon>unclassified sequences</taxon>
        <taxon>metagenomes</taxon>
        <taxon>ecological metagenomes</taxon>
    </lineage>
</organism>
<evidence type="ECO:0000256" key="7">
    <source>
        <dbReference type="ARBA" id="ARBA00022989"/>
    </source>
</evidence>
<feature type="transmembrane region" description="Helical" evidence="9">
    <location>
        <begin position="268"/>
        <end position="286"/>
    </location>
</feature>
<feature type="transmembrane region" description="Helical" evidence="9">
    <location>
        <begin position="298"/>
        <end position="315"/>
    </location>
</feature>
<dbReference type="GO" id="GO:0015920">
    <property type="term" value="P:lipopolysaccharide transport"/>
    <property type="evidence" value="ECO:0007669"/>
    <property type="project" value="TreeGrafter"/>
</dbReference>
<comment type="subcellular location">
    <subcellularLocation>
        <location evidence="1">Cell inner membrane</location>
        <topology evidence="1">Multi-pass membrane protein</topology>
    </subcellularLocation>
</comment>
<sequence length="374" mass="42071">MRILDKYLLKELLKTFLAVLTVLLLITFGSEATQLLAMAVEGKIPSSIVLQVLLLKIPPALEVILPLVALLSVMLAMGRLYQDQEMVVLTSCGISPQYFQKVMLIFLLPIALLTGWISLVVTPWSYQAERLLVSEAQTATPISGLVAGRFNPLPNNQGVFYTKSISAEGELSHVWIQRFSVENDEILVAPKGRFQWQDNWLILVLESGYSYQGMHRYQDIEQSIVVQQFKRMELLIPELTAKPPRPAKYEVTTSTLWGSDDLQHQALLQWRLVTPFGILVLGLIGLKMSKTGPREGRFAKIFLALVLYIIYNQFLVMGRDGIADGTWSNWIGLWPISLLFLVFALVDREMLKSWVAKIVSSIGGGRKLPNGELR</sequence>
<evidence type="ECO:0000256" key="5">
    <source>
        <dbReference type="ARBA" id="ARBA00022519"/>
    </source>
</evidence>
<feature type="transmembrane region" description="Helical" evidence="9">
    <location>
        <begin position="63"/>
        <end position="81"/>
    </location>
</feature>
<dbReference type="AlphaFoldDB" id="A0A3B0VXR6"/>
<keyword evidence="8 9" id="KW-0472">Membrane</keyword>
<keyword evidence="3" id="KW-0813">Transport</keyword>
<evidence type="ECO:0000256" key="1">
    <source>
        <dbReference type="ARBA" id="ARBA00004429"/>
    </source>
</evidence>
<evidence type="ECO:0000256" key="2">
    <source>
        <dbReference type="ARBA" id="ARBA00014213"/>
    </source>
</evidence>
<keyword evidence="5" id="KW-0997">Cell inner membrane</keyword>
<dbReference type="NCBIfam" id="TIGR04407">
    <property type="entry name" value="LptF_YjgP"/>
    <property type="match status" value="1"/>
</dbReference>
<reference evidence="10" key="1">
    <citation type="submission" date="2018-06" db="EMBL/GenBank/DDBJ databases">
        <authorList>
            <person name="Zhirakovskaya E."/>
        </authorList>
    </citation>
    <scope>NUCLEOTIDE SEQUENCE</scope>
</reference>
<dbReference type="InterPro" id="IPR030922">
    <property type="entry name" value="LptF"/>
</dbReference>
<evidence type="ECO:0000256" key="4">
    <source>
        <dbReference type="ARBA" id="ARBA00022475"/>
    </source>
</evidence>
<evidence type="ECO:0000256" key="9">
    <source>
        <dbReference type="SAM" id="Phobius"/>
    </source>
</evidence>